<feature type="signal peptide" evidence="1">
    <location>
        <begin position="1"/>
        <end position="29"/>
    </location>
</feature>
<dbReference type="PROSITE" id="PS51257">
    <property type="entry name" value="PROKAR_LIPOPROTEIN"/>
    <property type="match status" value="1"/>
</dbReference>
<evidence type="ECO:0000256" key="1">
    <source>
        <dbReference type="SAM" id="SignalP"/>
    </source>
</evidence>
<keyword evidence="1" id="KW-0732">Signal</keyword>
<dbReference type="Proteomes" id="UP000314294">
    <property type="component" value="Unassembled WGS sequence"/>
</dbReference>
<accession>A0A4Z2HI20</accession>
<dbReference type="EMBL" id="SRLO01000250">
    <property type="protein sequence ID" value="TNN64593.1"/>
    <property type="molecule type" value="Genomic_DNA"/>
</dbReference>
<evidence type="ECO:0000313" key="3">
    <source>
        <dbReference type="Proteomes" id="UP000314294"/>
    </source>
</evidence>
<protein>
    <submittedName>
        <fullName evidence="2">Uncharacterized protein</fullName>
    </submittedName>
</protein>
<proteinExistence type="predicted"/>
<keyword evidence="3" id="KW-1185">Reference proteome</keyword>
<sequence>MEGKKGRKKAIRCRYLFWVVHHQSVLVLSCVCHPTCNTKAFIRELNISGLQVKAASQVALHGGQHLPQLVPAPHCVQVLAQHPQDKVFSAGLHGGNLGPAVPPGVVSTSGPHGTRPPGGVLHLPAHDKQEIPHHGHAVVAAAGGHGRQLAPVGPARNAHVLLRGRVEVAQLPHPTDLPLPPAGDVEGEGLEARPGAGRLAKGLGKGTVVVVQGLLHQGGGSRAGPDQRVAPGEVVQRGDVHQAVANVLEQVIGVLVPAVVVQPQNDQLWADEVEKN</sequence>
<organism evidence="2 3">
    <name type="scientific">Liparis tanakae</name>
    <name type="common">Tanaka's snailfish</name>
    <dbReference type="NCBI Taxonomy" id="230148"/>
    <lineage>
        <taxon>Eukaryota</taxon>
        <taxon>Metazoa</taxon>
        <taxon>Chordata</taxon>
        <taxon>Craniata</taxon>
        <taxon>Vertebrata</taxon>
        <taxon>Euteleostomi</taxon>
        <taxon>Actinopterygii</taxon>
        <taxon>Neopterygii</taxon>
        <taxon>Teleostei</taxon>
        <taxon>Neoteleostei</taxon>
        <taxon>Acanthomorphata</taxon>
        <taxon>Eupercaria</taxon>
        <taxon>Perciformes</taxon>
        <taxon>Cottioidei</taxon>
        <taxon>Cottales</taxon>
        <taxon>Liparidae</taxon>
        <taxon>Liparis</taxon>
    </lineage>
</organism>
<evidence type="ECO:0000313" key="2">
    <source>
        <dbReference type="EMBL" id="TNN64593.1"/>
    </source>
</evidence>
<comment type="caution">
    <text evidence="2">The sequence shown here is derived from an EMBL/GenBank/DDBJ whole genome shotgun (WGS) entry which is preliminary data.</text>
</comment>
<reference evidence="2 3" key="1">
    <citation type="submission" date="2019-03" db="EMBL/GenBank/DDBJ databases">
        <title>First draft genome of Liparis tanakae, snailfish: a comprehensive survey of snailfish specific genes.</title>
        <authorList>
            <person name="Kim W."/>
            <person name="Song I."/>
            <person name="Jeong J.-H."/>
            <person name="Kim D."/>
            <person name="Kim S."/>
            <person name="Ryu S."/>
            <person name="Song J.Y."/>
            <person name="Lee S.K."/>
        </authorList>
    </citation>
    <scope>NUCLEOTIDE SEQUENCE [LARGE SCALE GENOMIC DNA]</scope>
    <source>
        <tissue evidence="2">Muscle</tissue>
    </source>
</reference>
<feature type="chain" id="PRO_5021421553" evidence="1">
    <location>
        <begin position="30"/>
        <end position="276"/>
    </location>
</feature>
<gene>
    <name evidence="2" type="ORF">EYF80_025220</name>
</gene>
<name>A0A4Z2HI20_9TELE</name>
<dbReference type="AlphaFoldDB" id="A0A4Z2HI20"/>